<feature type="transmembrane region" description="Helical" evidence="8">
    <location>
        <begin position="132"/>
        <end position="152"/>
    </location>
</feature>
<dbReference type="Proteomes" id="UP000663891">
    <property type="component" value="Unassembled WGS sequence"/>
</dbReference>
<dbReference type="EMBL" id="CAJOAY010000015">
    <property type="protein sequence ID" value="CAF3487732.1"/>
    <property type="molecule type" value="Genomic_DNA"/>
</dbReference>
<keyword evidence="2 8" id="KW-0812">Transmembrane</keyword>
<feature type="transmembrane region" description="Helical" evidence="8">
    <location>
        <begin position="231"/>
        <end position="254"/>
    </location>
</feature>
<feature type="transmembrane region" description="Helical" evidence="8">
    <location>
        <begin position="79"/>
        <end position="97"/>
    </location>
</feature>
<dbReference type="PROSITE" id="PS50262">
    <property type="entry name" value="G_PROTEIN_RECEP_F1_2"/>
    <property type="match status" value="1"/>
</dbReference>
<reference evidence="11" key="1">
    <citation type="submission" date="2021-02" db="EMBL/GenBank/DDBJ databases">
        <authorList>
            <person name="Nowell W R."/>
        </authorList>
    </citation>
    <scope>NUCLEOTIDE SEQUENCE</scope>
</reference>
<dbReference type="InterPro" id="IPR017452">
    <property type="entry name" value="GPCR_Rhodpsn_7TM"/>
</dbReference>
<evidence type="ECO:0000259" key="9">
    <source>
        <dbReference type="PROSITE" id="PS50262"/>
    </source>
</evidence>
<comment type="subcellular location">
    <subcellularLocation>
        <location evidence="1">Membrane</location>
        <topology evidence="1">Multi-pass membrane protein</topology>
    </subcellularLocation>
</comment>
<gene>
    <name evidence="11" type="ORF">OKA104_LOCUS719</name>
    <name evidence="10" type="ORF">VCS650_LOCUS2158</name>
</gene>
<dbReference type="Proteomes" id="UP000663881">
    <property type="component" value="Unassembled WGS sequence"/>
</dbReference>
<dbReference type="OrthoDB" id="10009810at2759"/>
<keyword evidence="7" id="KW-0807">Transducer</keyword>
<feature type="transmembrane region" description="Helical" evidence="8">
    <location>
        <begin position="50"/>
        <end position="73"/>
    </location>
</feature>
<comment type="caution">
    <text evidence="11">The sequence shown here is derived from an EMBL/GenBank/DDBJ whole genome shotgun (WGS) entry which is preliminary data.</text>
</comment>
<keyword evidence="4" id="KW-0297">G-protein coupled receptor</keyword>
<dbReference type="GO" id="GO:0005886">
    <property type="term" value="C:plasma membrane"/>
    <property type="evidence" value="ECO:0007669"/>
    <property type="project" value="TreeGrafter"/>
</dbReference>
<sequence length="335" mass="39257">MTTSLSYLTFVQNYITRYGMSTYVAFGNLGNILTIAVFSQVEQRRNPCSLYLLSMTICNLVCLDVGIIPIIYSLDHPDISTQILLACKLQFYIRHAFFQMMRTYKVLACIDRYALCSTNVHIRSFSQRKISIILIITTFIFWLLIVIFFGVVRTIKNNSCNIFDSVDLMIYTIYYLIFAGLLPPTLIIIFTMLVFKTLKQLRSRVKPTAENGERNTTTVLRKRDRDLIKMVFIEVMFYTISTLPFSIYLVYSLITSNMSKSKERQQVESFVNYLTQSFIMYFNTALPFYIYFFTSPSFRKQLKRVIIKYYCFIMGKSMRLNQNENTGTIIERRCS</sequence>
<dbReference type="AlphaFoldDB" id="A0A818G8X0"/>
<dbReference type="PANTHER" id="PTHR24243">
    <property type="entry name" value="G-PROTEIN COUPLED RECEPTOR"/>
    <property type="match status" value="1"/>
</dbReference>
<evidence type="ECO:0000256" key="4">
    <source>
        <dbReference type="ARBA" id="ARBA00023040"/>
    </source>
</evidence>
<name>A0A818G8X0_9BILA</name>
<dbReference type="Pfam" id="PF00001">
    <property type="entry name" value="7tm_1"/>
    <property type="match status" value="1"/>
</dbReference>
<protein>
    <recommendedName>
        <fullName evidence="9">G-protein coupled receptors family 1 profile domain-containing protein</fullName>
    </recommendedName>
</protein>
<feature type="transmembrane region" description="Helical" evidence="8">
    <location>
        <begin position="274"/>
        <end position="294"/>
    </location>
</feature>
<evidence type="ECO:0000256" key="2">
    <source>
        <dbReference type="ARBA" id="ARBA00022692"/>
    </source>
</evidence>
<dbReference type="GO" id="GO:0004930">
    <property type="term" value="F:G protein-coupled receptor activity"/>
    <property type="evidence" value="ECO:0007669"/>
    <property type="project" value="UniProtKB-KW"/>
</dbReference>
<dbReference type="SMART" id="SM01381">
    <property type="entry name" value="7TM_GPCR_Srsx"/>
    <property type="match status" value="1"/>
</dbReference>
<evidence type="ECO:0000256" key="1">
    <source>
        <dbReference type="ARBA" id="ARBA00004141"/>
    </source>
</evidence>
<evidence type="ECO:0000256" key="7">
    <source>
        <dbReference type="ARBA" id="ARBA00023224"/>
    </source>
</evidence>
<evidence type="ECO:0000256" key="6">
    <source>
        <dbReference type="ARBA" id="ARBA00023170"/>
    </source>
</evidence>
<keyword evidence="5 8" id="KW-0472">Membrane</keyword>
<evidence type="ECO:0000256" key="8">
    <source>
        <dbReference type="SAM" id="Phobius"/>
    </source>
</evidence>
<dbReference type="InterPro" id="IPR000276">
    <property type="entry name" value="GPCR_Rhodpsn"/>
</dbReference>
<evidence type="ECO:0000313" key="10">
    <source>
        <dbReference type="EMBL" id="CAF0767191.1"/>
    </source>
</evidence>
<proteinExistence type="predicted"/>
<evidence type="ECO:0000256" key="3">
    <source>
        <dbReference type="ARBA" id="ARBA00022989"/>
    </source>
</evidence>
<dbReference type="Gene3D" id="1.20.1070.10">
    <property type="entry name" value="Rhodopsin 7-helix transmembrane proteins"/>
    <property type="match status" value="1"/>
</dbReference>
<evidence type="ECO:0000313" key="12">
    <source>
        <dbReference type="Proteomes" id="UP000663881"/>
    </source>
</evidence>
<feature type="transmembrane region" description="Helical" evidence="8">
    <location>
        <begin position="20"/>
        <end position="38"/>
    </location>
</feature>
<evidence type="ECO:0000313" key="11">
    <source>
        <dbReference type="EMBL" id="CAF3487732.1"/>
    </source>
</evidence>
<accession>A0A818G8X0</accession>
<evidence type="ECO:0000256" key="5">
    <source>
        <dbReference type="ARBA" id="ARBA00023136"/>
    </source>
</evidence>
<dbReference type="PANTHER" id="PTHR24243:SF230">
    <property type="entry name" value="G-PROTEIN COUPLED RECEPTORS FAMILY 1 PROFILE DOMAIN-CONTAINING PROTEIN"/>
    <property type="match status" value="1"/>
</dbReference>
<keyword evidence="6" id="KW-0675">Receptor</keyword>
<organism evidence="11 12">
    <name type="scientific">Adineta steineri</name>
    <dbReference type="NCBI Taxonomy" id="433720"/>
    <lineage>
        <taxon>Eukaryota</taxon>
        <taxon>Metazoa</taxon>
        <taxon>Spiralia</taxon>
        <taxon>Gnathifera</taxon>
        <taxon>Rotifera</taxon>
        <taxon>Eurotatoria</taxon>
        <taxon>Bdelloidea</taxon>
        <taxon>Adinetida</taxon>
        <taxon>Adinetidae</taxon>
        <taxon>Adineta</taxon>
    </lineage>
</organism>
<dbReference type="EMBL" id="CAJNON010000010">
    <property type="protein sequence ID" value="CAF0767191.1"/>
    <property type="molecule type" value="Genomic_DNA"/>
</dbReference>
<dbReference type="SUPFAM" id="SSF81321">
    <property type="entry name" value="Family A G protein-coupled receptor-like"/>
    <property type="match status" value="1"/>
</dbReference>
<keyword evidence="3 8" id="KW-1133">Transmembrane helix</keyword>
<feature type="transmembrane region" description="Helical" evidence="8">
    <location>
        <begin position="172"/>
        <end position="195"/>
    </location>
</feature>
<feature type="domain" description="G-protein coupled receptors family 1 profile" evidence="9">
    <location>
        <begin position="30"/>
        <end position="291"/>
    </location>
</feature>